<dbReference type="InterPro" id="IPR052055">
    <property type="entry name" value="Hepadnavirus_pol/RT"/>
</dbReference>
<gene>
    <name evidence="1" type="ORF">EZS28_005399</name>
</gene>
<evidence type="ECO:0000313" key="2">
    <source>
        <dbReference type="Proteomes" id="UP000324800"/>
    </source>
</evidence>
<dbReference type="EMBL" id="SNRW01000825">
    <property type="protein sequence ID" value="KAA6399076.1"/>
    <property type="molecule type" value="Genomic_DNA"/>
</dbReference>
<organism evidence="1 2">
    <name type="scientific">Streblomastix strix</name>
    <dbReference type="NCBI Taxonomy" id="222440"/>
    <lineage>
        <taxon>Eukaryota</taxon>
        <taxon>Metamonada</taxon>
        <taxon>Preaxostyla</taxon>
        <taxon>Oxymonadida</taxon>
        <taxon>Streblomastigidae</taxon>
        <taxon>Streblomastix</taxon>
    </lineage>
</organism>
<dbReference type="Proteomes" id="UP000324800">
    <property type="component" value="Unassembled WGS sequence"/>
</dbReference>
<reference evidence="1 2" key="1">
    <citation type="submission" date="2019-03" db="EMBL/GenBank/DDBJ databases">
        <title>Single cell metagenomics reveals metabolic interactions within the superorganism composed of flagellate Streblomastix strix and complex community of Bacteroidetes bacteria on its surface.</title>
        <authorList>
            <person name="Treitli S.C."/>
            <person name="Kolisko M."/>
            <person name="Husnik F."/>
            <person name="Keeling P."/>
            <person name="Hampl V."/>
        </authorList>
    </citation>
    <scope>NUCLEOTIDE SEQUENCE [LARGE SCALE GENOMIC DNA]</scope>
    <source>
        <strain evidence="1">ST1C</strain>
    </source>
</reference>
<accession>A0A5J4WX28</accession>
<proteinExistence type="predicted"/>
<evidence type="ECO:0000313" key="1">
    <source>
        <dbReference type="EMBL" id="KAA6399076.1"/>
    </source>
</evidence>
<dbReference type="Gene3D" id="3.30.420.10">
    <property type="entry name" value="Ribonuclease H-like superfamily/Ribonuclease H"/>
    <property type="match status" value="1"/>
</dbReference>
<sequence length="359" mass="41877">MRIRTEIDNYIHGMDMEPEGNEYMNVGRQKIKDDSGIEGMVQCNIQEQKRKDKITGSADRWIELPKTFDKRCVSISNGVGQCEDISIKNKIVGRENDSYQRITQRTKKVDKENRGKQTRVINQQNNNMHVNNKSITIGLGAALMNENQTELMQHDCWSEEEAEMTSNAKEVKALYYGLLRFEHVFKKMQDRAVLICSDNTITVYDIGKQKAKESLIERIKQVFYLLKRLIQQITTIHIPGKLNSTTDSLSRLCRSGDYTLKDTMIQAVCKTWDYMPEIDIFATQYIKLINNYVILDLNYLETHIHNAFKYKWSKVKLYIHPPKLVLNRILQKMKQNKAQGILMAPIWPGQSWYTNLKKL</sequence>
<dbReference type="PANTHER" id="PTHR33050">
    <property type="entry name" value="REVERSE TRANSCRIPTASE DOMAIN-CONTAINING PROTEIN"/>
    <property type="match status" value="1"/>
</dbReference>
<protein>
    <submittedName>
        <fullName evidence="1">Uncharacterized protein</fullName>
    </submittedName>
</protein>
<dbReference type="InterPro" id="IPR036397">
    <property type="entry name" value="RNaseH_sf"/>
</dbReference>
<dbReference type="AlphaFoldDB" id="A0A5J4WX28"/>
<dbReference type="GO" id="GO:0003676">
    <property type="term" value="F:nucleic acid binding"/>
    <property type="evidence" value="ECO:0007669"/>
    <property type="project" value="InterPro"/>
</dbReference>
<dbReference type="PANTHER" id="PTHR33050:SF7">
    <property type="entry name" value="RIBONUCLEASE H"/>
    <property type="match status" value="1"/>
</dbReference>
<dbReference type="CDD" id="cd09275">
    <property type="entry name" value="RNase_HI_RT_DIRS1"/>
    <property type="match status" value="1"/>
</dbReference>
<name>A0A5J4WX28_9EUKA</name>
<comment type="caution">
    <text evidence="1">The sequence shown here is derived from an EMBL/GenBank/DDBJ whole genome shotgun (WGS) entry which is preliminary data.</text>
</comment>